<gene>
    <name evidence="12" type="ORF">EPV75_07000</name>
</gene>
<dbReference type="GO" id="GO:0051536">
    <property type="term" value="F:iron-sulfur cluster binding"/>
    <property type="evidence" value="ECO:0007669"/>
    <property type="project" value="UniProtKB-KW"/>
</dbReference>
<reference evidence="12 13" key="1">
    <citation type="journal article" date="2018" name="Environ. Microbiol.">
        <title>Genomes of ubiquitous marine and hypersaline Hydrogenovibrio, Thiomicrorhabdus and Thiomicrospira spp. encode a diversity of mechanisms to sustain chemolithoautotrophy in heterogeneous environments.</title>
        <authorList>
            <person name="Scott K.M."/>
            <person name="Williams J."/>
            <person name="Porter C.M.B."/>
            <person name="Russel S."/>
            <person name="Harmer T.L."/>
            <person name="Paul J.H."/>
            <person name="Antonen K.M."/>
            <person name="Bridges M.K."/>
            <person name="Camper G.J."/>
            <person name="Campla C.K."/>
            <person name="Casella L.G."/>
            <person name="Chase E."/>
            <person name="Conrad J.W."/>
            <person name="Cruz M.C."/>
            <person name="Dunlap D.S."/>
            <person name="Duran L."/>
            <person name="Fahsbender E.M."/>
            <person name="Goldsmith D.B."/>
            <person name="Keeley R.F."/>
            <person name="Kondoff M.R."/>
            <person name="Kussy B.I."/>
            <person name="Lane M.K."/>
            <person name="Lawler S."/>
            <person name="Leigh B.A."/>
            <person name="Lewis C."/>
            <person name="Lostal L.M."/>
            <person name="Marking D."/>
            <person name="Mancera P.A."/>
            <person name="McClenthan E.C."/>
            <person name="McIntyre E.A."/>
            <person name="Mine J.A."/>
            <person name="Modi S."/>
            <person name="Moore B.D."/>
            <person name="Morgan W.A."/>
            <person name="Nelson K.M."/>
            <person name="Nguyen K.N."/>
            <person name="Ogburn N."/>
            <person name="Parrino D.G."/>
            <person name="Pedapudi A.D."/>
            <person name="Pelham R.P."/>
            <person name="Preece A.M."/>
            <person name="Rampersad E.A."/>
            <person name="Richardson J.C."/>
            <person name="Rodgers C.M."/>
            <person name="Schaffer B.L."/>
            <person name="Sheridan N.E."/>
            <person name="Solone M.R."/>
            <person name="Staley Z.R."/>
            <person name="Tabuchi M."/>
            <person name="Waide R.J."/>
            <person name="Wanjugi P.W."/>
            <person name="Young S."/>
            <person name="Clum A."/>
            <person name="Daum C."/>
            <person name="Huntemann M."/>
            <person name="Ivanova N."/>
            <person name="Kyrpides N."/>
            <person name="Mikhailova N."/>
            <person name="Palaniappan K."/>
            <person name="Pillay M."/>
            <person name="Reddy T.B.K."/>
            <person name="Shapiro N."/>
            <person name="Stamatis D."/>
            <person name="Varghese N."/>
            <person name="Woyke T."/>
            <person name="Boden R."/>
            <person name="Freyermuth S.K."/>
            <person name="Kerfeld C.A."/>
        </authorList>
    </citation>
    <scope>NUCLEOTIDE SEQUENCE [LARGE SCALE GENOMIC DNA]</scope>
    <source>
        <strain evidence="12 13">JR-2</strain>
    </source>
</reference>
<evidence type="ECO:0000256" key="2">
    <source>
        <dbReference type="ARBA" id="ARBA00022741"/>
    </source>
</evidence>
<dbReference type="RefSeq" id="WP_128384917.1">
    <property type="nucleotide sequence ID" value="NZ_CP035033.1"/>
</dbReference>
<dbReference type="PANTHER" id="PTHR11472:SF34">
    <property type="entry name" value="REGULATOR OF TELOMERE ELONGATION HELICASE 1"/>
    <property type="match status" value="1"/>
</dbReference>
<keyword evidence="6" id="KW-0408">Iron</keyword>
<dbReference type="InterPro" id="IPR045028">
    <property type="entry name" value="DinG/Rad3-like"/>
</dbReference>
<dbReference type="Gene3D" id="3.40.50.300">
    <property type="entry name" value="P-loop containing nucleotide triphosphate hydrolases"/>
    <property type="match status" value="2"/>
</dbReference>
<evidence type="ECO:0000256" key="6">
    <source>
        <dbReference type="ARBA" id="ARBA00023004"/>
    </source>
</evidence>
<dbReference type="SMART" id="SM00491">
    <property type="entry name" value="HELICc2"/>
    <property type="match status" value="1"/>
</dbReference>
<dbReference type="GO" id="GO:0003677">
    <property type="term" value="F:DNA binding"/>
    <property type="evidence" value="ECO:0007669"/>
    <property type="project" value="UniProtKB-KW"/>
</dbReference>
<dbReference type="KEGG" id="htr:EPV75_07000"/>
<keyword evidence="4 12" id="KW-0347">Helicase</keyword>
<protein>
    <submittedName>
        <fullName evidence="12">ATP-dependent DNA helicase</fullName>
    </submittedName>
</protein>
<evidence type="ECO:0000313" key="12">
    <source>
        <dbReference type="EMBL" id="QAB15426.1"/>
    </source>
</evidence>
<organism evidence="12 13">
    <name type="scientific">Hydrogenovibrio thermophilus</name>
    <dbReference type="NCBI Taxonomy" id="265883"/>
    <lineage>
        <taxon>Bacteria</taxon>
        <taxon>Pseudomonadati</taxon>
        <taxon>Pseudomonadota</taxon>
        <taxon>Gammaproteobacteria</taxon>
        <taxon>Thiotrichales</taxon>
        <taxon>Piscirickettsiaceae</taxon>
        <taxon>Hydrogenovibrio</taxon>
    </lineage>
</organism>
<dbReference type="GO" id="GO:0016818">
    <property type="term" value="F:hydrolase activity, acting on acid anhydrides, in phosphorus-containing anhydrides"/>
    <property type="evidence" value="ECO:0007669"/>
    <property type="project" value="InterPro"/>
</dbReference>
<comment type="similarity">
    <text evidence="10">Belongs to the helicase family. DinG subfamily.</text>
</comment>
<keyword evidence="13" id="KW-1185">Reference proteome</keyword>
<dbReference type="Proteomes" id="UP000285478">
    <property type="component" value="Chromosome"/>
</dbReference>
<evidence type="ECO:0000256" key="1">
    <source>
        <dbReference type="ARBA" id="ARBA00022723"/>
    </source>
</evidence>
<keyword evidence="1" id="KW-0479">Metal-binding</keyword>
<dbReference type="PANTHER" id="PTHR11472">
    <property type="entry name" value="DNA REPAIR DEAD HELICASE RAD3/XP-D SUBFAMILY MEMBER"/>
    <property type="match status" value="1"/>
</dbReference>
<evidence type="ECO:0000256" key="4">
    <source>
        <dbReference type="ARBA" id="ARBA00022806"/>
    </source>
</evidence>
<feature type="domain" description="Helicase ATP-binding" evidence="11">
    <location>
        <begin position="16"/>
        <end position="277"/>
    </location>
</feature>
<dbReference type="InterPro" id="IPR011545">
    <property type="entry name" value="DEAD/DEAH_box_helicase_dom"/>
</dbReference>
<dbReference type="SUPFAM" id="SSF52540">
    <property type="entry name" value="P-loop containing nucleoside triphosphate hydrolases"/>
    <property type="match status" value="2"/>
</dbReference>
<keyword evidence="5" id="KW-0067">ATP-binding</keyword>
<sequence length="639" mass="71806">MSLKSQIDAYLGADGRIAQAVDGYQVRQAQVEMAETVADIIEQDGSLLAEAGTGTGKTFSYLIPALLSGQKVIVSTATKTLQDQLLTKDIPLLMDVCGISGTARVLKGRENYLCPQRLEIAETAEQNTKEVWKKLNLIHDWQLKTRNGDKSELQALDENDPIWSKVCARMEFCQANECSGDDGCFYPGVKQQAQDAQILIVNHHLFCADLALREQGFGEVLPEADIYVFDEAHQLPDIAAQFLGFSVSRYQLDELVRDVRIAYKKEAPEASELADQASAVEDKVRVFNEALGKWEKRWTWEAFEASKASHKTLELLRNQLTQLIEVLKPLTDKGKLLSALYKRTQEFEKQIGSWLTASSENQIRWVESSQARFKLNLTPLSVADPFSRQRDALGGAWIFTSATLSVNHSFDYFAHRLGLGDAETRQWDSPFDYDKQAVIYHPIGLPDPKAPDYIKVCLRAAWPLLQESQGCAFLLFTSHRALQEAKVILSEHWDGTLLIQGDGPKTALLQRFKESDKALLLGTSSFWEGVDVKGDALKLVMIDRIPFIPPDDPVVQARENALKQKGLSGFFHFQIPEATIALKQGIGRLIRDTSDYGVLMLCDPRLTQKSYGRIITNSFPNFRWVFNADEAKQKLKRDE</sequence>
<dbReference type="PROSITE" id="PS51193">
    <property type="entry name" value="HELICASE_ATP_BIND_2"/>
    <property type="match status" value="1"/>
</dbReference>
<keyword evidence="8" id="KW-0238">DNA-binding</keyword>
<dbReference type="InterPro" id="IPR027417">
    <property type="entry name" value="P-loop_NTPase"/>
</dbReference>
<name>A0A410H3E3_9GAMM</name>
<dbReference type="GO" id="GO:0006281">
    <property type="term" value="P:DNA repair"/>
    <property type="evidence" value="ECO:0007669"/>
    <property type="project" value="TreeGrafter"/>
</dbReference>
<keyword evidence="3" id="KW-0378">Hydrolase</keyword>
<dbReference type="Pfam" id="PF00270">
    <property type="entry name" value="DEAD"/>
    <property type="match status" value="1"/>
</dbReference>
<accession>A0A410H3E3</accession>
<dbReference type="GO" id="GO:0003678">
    <property type="term" value="F:DNA helicase activity"/>
    <property type="evidence" value="ECO:0007669"/>
    <property type="project" value="InterPro"/>
</dbReference>
<dbReference type="GO" id="GO:0005524">
    <property type="term" value="F:ATP binding"/>
    <property type="evidence" value="ECO:0007669"/>
    <property type="project" value="UniProtKB-KW"/>
</dbReference>
<evidence type="ECO:0000256" key="10">
    <source>
        <dbReference type="ARBA" id="ARBA00038058"/>
    </source>
</evidence>
<proteinExistence type="inferred from homology"/>
<keyword evidence="2" id="KW-0547">Nucleotide-binding</keyword>
<dbReference type="GO" id="GO:0046872">
    <property type="term" value="F:metal ion binding"/>
    <property type="evidence" value="ECO:0007669"/>
    <property type="project" value="UniProtKB-KW"/>
</dbReference>
<dbReference type="EMBL" id="CP035033">
    <property type="protein sequence ID" value="QAB15426.1"/>
    <property type="molecule type" value="Genomic_DNA"/>
</dbReference>
<evidence type="ECO:0000259" key="11">
    <source>
        <dbReference type="PROSITE" id="PS51193"/>
    </source>
</evidence>
<dbReference type="InterPro" id="IPR006555">
    <property type="entry name" value="ATP-dep_Helicase_C"/>
</dbReference>
<evidence type="ECO:0000256" key="5">
    <source>
        <dbReference type="ARBA" id="ARBA00022840"/>
    </source>
</evidence>
<evidence type="ECO:0000256" key="9">
    <source>
        <dbReference type="ARBA" id="ARBA00023235"/>
    </source>
</evidence>
<keyword evidence="9" id="KW-0413">Isomerase</keyword>
<evidence type="ECO:0000256" key="3">
    <source>
        <dbReference type="ARBA" id="ARBA00022801"/>
    </source>
</evidence>
<dbReference type="Pfam" id="PF06733">
    <property type="entry name" value="DEAD_2"/>
    <property type="match status" value="1"/>
</dbReference>
<dbReference type="Pfam" id="PF13307">
    <property type="entry name" value="Helicase_C_2"/>
    <property type="match status" value="1"/>
</dbReference>
<evidence type="ECO:0000256" key="7">
    <source>
        <dbReference type="ARBA" id="ARBA00023014"/>
    </source>
</evidence>
<dbReference type="AlphaFoldDB" id="A0A410H3E3"/>
<keyword evidence="7" id="KW-0411">Iron-sulfur</keyword>
<evidence type="ECO:0000313" key="13">
    <source>
        <dbReference type="Proteomes" id="UP000285478"/>
    </source>
</evidence>
<dbReference type="InterPro" id="IPR010614">
    <property type="entry name" value="RAD3-like_helicase_DEAD"/>
</dbReference>
<dbReference type="InterPro" id="IPR014013">
    <property type="entry name" value="Helic_SF1/SF2_ATP-bd_DinG/Rad3"/>
</dbReference>
<evidence type="ECO:0000256" key="8">
    <source>
        <dbReference type="ARBA" id="ARBA00023125"/>
    </source>
</evidence>